<feature type="transmembrane region" description="Helical" evidence="6">
    <location>
        <begin position="117"/>
        <end position="139"/>
    </location>
</feature>
<dbReference type="InterPro" id="IPR004695">
    <property type="entry name" value="SLAC1/Mae1/Ssu1/TehA"/>
</dbReference>
<dbReference type="AlphaFoldDB" id="A0AA39XDE9"/>
<feature type="transmembrane region" description="Helical" evidence="6">
    <location>
        <begin position="437"/>
        <end position="458"/>
    </location>
</feature>
<feature type="compositionally biased region" description="Polar residues" evidence="5">
    <location>
        <begin position="83"/>
        <end position="94"/>
    </location>
</feature>
<feature type="transmembrane region" description="Helical" evidence="6">
    <location>
        <begin position="264"/>
        <end position="284"/>
    </location>
</feature>
<evidence type="ECO:0000256" key="1">
    <source>
        <dbReference type="ARBA" id="ARBA00004141"/>
    </source>
</evidence>
<dbReference type="Pfam" id="PF03595">
    <property type="entry name" value="SLAC1"/>
    <property type="match status" value="1"/>
</dbReference>
<gene>
    <name evidence="7" type="ORF">B0T17DRAFT_590406</name>
</gene>
<evidence type="ECO:0000256" key="2">
    <source>
        <dbReference type="ARBA" id="ARBA00022692"/>
    </source>
</evidence>
<dbReference type="PANTHER" id="PTHR31162">
    <property type="entry name" value="MALIC ACID TRANSPORT PROTEIN-RELATED"/>
    <property type="match status" value="1"/>
</dbReference>
<feature type="transmembrane region" description="Helical" evidence="6">
    <location>
        <begin position="409"/>
        <end position="431"/>
    </location>
</feature>
<comment type="caution">
    <text evidence="7">The sequence shown here is derived from an EMBL/GenBank/DDBJ whole genome shotgun (WGS) entry which is preliminary data.</text>
</comment>
<evidence type="ECO:0000256" key="5">
    <source>
        <dbReference type="SAM" id="MobiDB-lite"/>
    </source>
</evidence>
<feature type="transmembrane region" description="Helical" evidence="6">
    <location>
        <begin position="333"/>
        <end position="354"/>
    </location>
</feature>
<organism evidence="7 8">
    <name type="scientific">Bombardia bombarda</name>
    <dbReference type="NCBI Taxonomy" id="252184"/>
    <lineage>
        <taxon>Eukaryota</taxon>
        <taxon>Fungi</taxon>
        <taxon>Dikarya</taxon>
        <taxon>Ascomycota</taxon>
        <taxon>Pezizomycotina</taxon>
        <taxon>Sordariomycetes</taxon>
        <taxon>Sordariomycetidae</taxon>
        <taxon>Sordariales</taxon>
        <taxon>Lasiosphaeriaceae</taxon>
        <taxon>Bombardia</taxon>
    </lineage>
</organism>
<proteinExistence type="predicted"/>
<keyword evidence="4 6" id="KW-0472">Membrane</keyword>
<feature type="transmembrane region" description="Helical" evidence="6">
    <location>
        <begin position="290"/>
        <end position="313"/>
    </location>
</feature>
<dbReference type="GO" id="GO:0015140">
    <property type="term" value="F:malate transmembrane transporter activity"/>
    <property type="evidence" value="ECO:0007669"/>
    <property type="project" value="InterPro"/>
</dbReference>
<evidence type="ECO:0000313" key="8">
    <source>
        <dbReference type="Proteomes" id="UP001174934"/>
    </source>
</evidence>
<keyword evidence="3 6" id="KW-1133">Transmembrane helix</keyword>
<feature type="transmembrane region" description="Helical" evidence="6">
    <location>
        <begin position="374"/>
        <end position="397"/>
    </location>
</feature>
<sequence length="478" mass="52729">MLSNSETCSVDGKVCRLRIPGDNTIAASSRSSAEYADPFLDLEKSPAFSSITELRLPAPPQPGRQDGQIRNDSQSNRDEEAQVEQSEPNNTQDGHVTLDHDGPYSPSRPKLSIRPRLAHFTWAWYTLTMSTGGLSLLIFAQPHQFPGLRQIGLAVYIINIILFALVTSTMLARFFLFPGTFKASLTHPREGFFFPTLFLSIATIITSTQRYAIPEGSTPSDPLLWVIQAAFWAYVVLTTILAVGQYSFVFSAHQFSLQAMMPTWILPIFPIMLSGTIAAVIAGSQPPERAVSIITAGLTCQGLGVAVAVMMYAHMVGRLMQTGLPHREHRPGLFMCVGPPAFTALAFIGMSQSVPANFDHDFDGMLDASVIRTMAVVGAGFLWALSFWWFGVALLAVIQSPPKYFHLGWWAMVFPNTGFTLATISLGNAFQNEGVRWFATAMSICLLAMYLFVLWHHVRAAIVQDIMYPGRDEDVEDH</sequence>
<keyword evidence="2 6" id="KW-0812">Transmembrane</keyword>
<dbReference type="EMBL" id="JAULSR010000002">
    <property type="protein sequence ID" value="KAK0631155.1"/>
    <property type="molecule type" value="Genomic_DNA"/>
</dbReference>
<evidence type="ECO:0000313" key="7">
    <source>
        <dbReference type="EMBL" id="KAK0631155.1"/>
    </source>
</evidence>
<evidence type="ECO:0000256" key="3">
    <source>
        <dbReference type="ARBA" id="ARBA00022989"/>
    </source>
</evidence>
<dbReference type="PANTHER" id="PTHR31162:SF0">
    <property type="entry name" value="MALIC ACID TRANSPORT PROTEIN"/>
    <property type="match status" value="1"/>
</dbReference>
<accession>A0AA39XDE9</accession>
<dbReference type="Gene3D" id="1.50.10.150">
    <property type="entry name" value="Voltage-dependent anion channel"/>
    <property type="match status" value="1"/>
</dbReference>
<reference evidence="7" key="1">
    <citation type="submission" date="2023-06" db="EMBL/GenBank/DDBJ databases">
        <title>Genome-scale phylogeny and comparative genomics of the fungal order Sordariales.</title>
        <authorList>
            <consortium name="Lawrence Berkeley National Laboratory"/>
            <person name="Hensen N."/>
            <person name="Bonometti L."/>
            <person name="Westerberg I."/>
            <person name="Brannstrom I.O."/>
            <person name="Guillou S."/>
            <person name="Cros-Aarteil S."/>
            <person name="Calhoun S."/>
            <person name="Haridas S."/>
            <person name="Kuo A."/>
            <person name="Mondo S."/>
            <person name="Pangilinan J."/>
            <person name="Riley R."/>
            <person name="LaButti K."/>
            <person name="Andreopoulos B."/>
            <person name="Lipzen A."/>
            <person name="Chen C."/>
            <person name="Yanf M."/>
            <person name="Daum C."/>
            <person name="Ng V."/>
            <person name="Clum A."/>
            <person name="Steindorff A."/>
            <person name="Ohm R."/>
            <person name="Martin F."/>
            <person name="Silar P."/>
            <person name="Natvig D."/>
            <person name="Lalanne C."/>
            <person name="Gautier V."/>
            <person name="Ament-velasquez S.L."/>
            <person name="Kruys A."/>
            <person name="Hutchinson M.I."/>
            <person name="Powell A.J."/>
            <person name="Barry K."/>
            <person name="Miller A.N."/>
            <person name="Grigoriev I.V."/>
            <person name="Debuchy R."/>
            <person name="Gladieux P."/>
            <person name="Thoren M.H."/>
            <person name="Johannesson H."/>
        </authorList>
    </citation>
    <scope>NUCLEOTIDE SEQUENCE</scope>
    <source>
        <strain evidence="7">SMH3391-2</strain>
    </source>
</reference>
<feature type="region of interest" description="Disordered" evidence="5">
    <location>
        <begin position="54"/>
        <end position="110"/>
    </location>
</feature>
<name>A0AA39XDE9_9PEZI</name>
<protein>
    <submittedName>
        <fullName evidence="7">Voltage-dependent anion channel-domain-containing protein</fullName>
    </submittedName>
</protein>
<evidence type="ECO:0000256" key="6">
    <source>
        <dbReference type="SAM" id="Phobius"/>
    </source>
</evidence>
<comment type="subcellular location">
    <subcellularLocation>
        <location evidence="1">Membrane</location>
        <topology evidence="1">Multi-pass membrane protein</topology>
    </subcellularLocation>
</comment>
<feature type="transmembrane region" description="Helical" evidence="6">
    <location>
        <begin position="223"/>
        <end position="243"/>
    </location>
</feature>
<feature type="transmembrane region" description="Helical" evidence="6">
    <location>
        <begin position="192"/>
        <end position="211"/>
    </location>
</feature>
<dbReference type="Proteomes" id="UP001174934">
    <property type="component" value="Unassembled WGS sequence"/>
</dbReference>
<dbReference type="InterPro" id="IPR038665">
    <property type="entry name" value="Voltage-dep_anion_channel_sf"/>
</dbReference>
<keyword evidence="8" id="KW-1185">Reference proteome</keyword>
<dbReference type="InterPro" id="IPR030185">
    <property type="entry name" value="Mae1"/>
</dbReference>
<evidence type="ECO:0000256" key="4">
    <source>
        <dbReference type="ARBA" id="ARBA00023136"/>
    </source>
</evidence>
<dbReference type="CDD" id="cd09317">
    <property type="entry name" value="TDT_Mae1_like"/>
    <property type="match status" value="1"/>
</dbReference>
<feature type="transmembrane region" description="Helical" evidence="6">
    <location>
        <begin position="151"/>
        <end position="172"/>
    </location>
</feature>
<dbReference type="GO" id="GO:0016020">
    <property type="term" value="C:membrane"/>
    <property type="evidence" value="ECO:0007669"/>
    <property type="project" value="UniProtKB-SubCell"/>
</dbReference>